<dbReference type="AlphaFoldDB" id="A0A7G5H2R2"/>
<accession>A0A7G5H2R2</accession>
<evidence type="ECO:0000256" key="1">
    <source>
        <dbReference type="SAM" id="Phobius"/>
    </source>
</evidence>
<keyword evidence="3" id="KW-1185">Reference proteome</keyword>
<dbReference type="KEGG" id="sfol:H3H32_11175"/>
<dbReference type="RefSeq" id="WP_182462766.1">
    <property type="nucleotide sequence ID" value="NZ_CP059732.1"/>
</dbReference>
<reference evidence="2 3" key="1">
    <citation type="submission" date="2020-07" db="EMBL/GenBank/DDBJ databases">
        <title>Spirosoma foliorum sp. nov., isolated from the leaves on the Nejang mountain Korea, Republic of.</title>
        <authorList>
            <person name="Ho H."/>
            <person name="Lee Y.-J."/>
            <person name="Nurcahyanto D.-A."/>
            <person name="Kim S.-G."/>
        </authorList>
    </citation>
    <scope>NUCLEOTIDE SEQUENCE [LARGE SCALE GENOMIC DNA]</scope>
    <source>
        <strain evidence="2 3">PL0136</strain>
    </source>
</reference>
<protein>
    <submittedName>
        <fullName evidence="2">Uncharacterized protein</fullName>
    </submittedName>
</protein>
<dbReference type="Proteomes" id="UP000515369">
    <property type="component" value="Chromosome"/>
</dbReference>
<keyword evidence="1" id="KW-0812">Transmembrane</keyword>
<feature type="transmembrane region" description="Helical" evidence="1">
    <location>
        <begin position="20"/>
        <end position="37"/>
    </location>
</feature>
<name>A0A7G5H2R2_9BACT</name>
<gene>
    <name evidence="2" type="ORF">H3H32_11175</name>
</gene>
<keyword evidence="1" id="KW-0472">Membrane</keyword>
<evidence type="ECO:0000313" key="3">
    <source>
        <dbReference type="Proteomes" id="UP000515369"/>
    </source>
</evidence>
<sequence>MLEISMPIRDDLSNFPSRTYWVILSAILATQAVYFAYKSSNQTEIENIKAEMLKSQSTSIVTQHLINGKEVTNEIPAHIIPDSLILKLHR</sequence>
<keyword evidence="1" id="KW-1133">Transmembrane helix</keyword>
<proteinExistence type="predicted"/>
<organism evidence="2 3">
    <name type="scientific">Spirosoma foliorum</name>
    <dbReference type="NCBI Taxonomy" id="2710596"/>
    <lineage>
        <taxon>Bacteria</taxon>
        <taxon>Pseudomonadati</taxon>
        <taxon>Bacteroidota</taxon>
        <taxon>Cytophagia</taxon>
        <taxon>Cytophagales</taxon>
        <taxon>Cytophagaceae</taxon>
        <taxon>Spirosoma</taxon>
    </lineage>
</organism>
<evidence type="ECO:0000313" key="2">
    <source>
        <dbReference type="EMBL" id="QMW05404.1"/>
    </source>
</evidence>
<dbReference type="EMBL" id="CP059732">
    <property type="protein sequence ID" value="QMW05404.1"/>
    <property type="molecule type" value="Genomic_DNA"/>
</dbReference>